<gene>
    <name evidence="1" type="ORF">Rai3103_15135</name>
</gene>
<dbReference type="Proteomes" id="UP000386847">
    <property type="component" value="Chromosome"/>
</dbReference>
<evidence type="ECO:0000313" key="1">
    <source>
        <dbReference type="EMBL" id="QGF24742.1"/>
    </source>
</evidence>
<proteinExistence type="predicted"/>
<evidence type="ECO:0000313" key="2">
    <source>
        <dbReference type="Proteomes" id="UP000386847"/>
    </source>
</evidence>
<reference evidence="1 2" key="1">
    <citation type="submission" date="2019-10" db="EMBL/GenBank/DDBJ databases">
        <title>Genomic analysis of Raineyella sp. CBA3103.</title>
        <authorList>
            <person name="Roh S.W."/>
        </authorList>
    </citation>
    <scope>NUCLEOTIDE SEQUENCE [LARGE SCALE GENOMIC DNA]</scope>
    <source>
        <strain evidence="1 2">CBA3103</strain>
    </source>
</reference>
<organism evidence="1 2">
    <name type="scientific">Raineyella fluvialis</name>
    <dbReference type="NCBI Taxonomy" id="2662261"/>
    <lineage>
        <taxon>Bacteria</taxon>
        <taxon>Bacillati</taxon>
        <taxon>Actinomycetota</taxon>
        <taxon>Actinomycetes</taxon>
        <taxon>Propionibacteriales</taxon>
        <taxon>Propionibacteriaceae</taxon>
        <taxon>Raineyella</taxon>
    </lineage>
</organism>
<keyword evidence="2" id="KW-1185">Reference proteome</keyword>
<protein>
    <submittedName>
        <fullName evidence="1">Uncharacterized protein</fullName>
    </submittedName>
</protein>
<name>A0A5Q2FCT5_9ACTN</name>
<dbReference type="RefSeq" id="WP_153573271.1">
    <property type="nucleotide sequence ID" value="NZ_CP045725.1"/>
</dbReference>
<dbReference type="KEGG" id="rain:Rai3103_15135"/>
<sequence length="62" mass="6915">MSRRRARKAPGNAALDALVGRSFPGGCDDCHAYQTMTRDSSGIYRVTTYHDNSCPYFRGVTR</sequence>
<accession>A0A5Q2FCT5</accession>
<dbReference type="AlphaFoldDB" id="A0A5Q2FCT5"/>
<dbReference type="EMBL" id="CP045725">
    <property type="protein sequence ID" value="QGF24742.1"/>
    <property type="molecule type" value="Genomic_DNA"/>
</dbReference>